<comment type="caution">
    <text evidence="2">The sequence shown here is derived from an EMBL/GenBank/DDBJ whole genome shotgun (WGS) entry which is preliminary data.</text>
</comment>
<feature type="region of interest" description="Disordered" evidence="1">
    <location>
        <begin position="902"/>
        <end position="992"/>
    </location>
</feature>
<feature type="compositionally biased region" description="Polar residues" evidence="1">
    <location>
        <begin position="1509"/>
        <end position="1522"/>
    </location>
</feature>
<accession>A0AAN7WHQ8</accession>
<feature type="compositionally biased region" description="Polar residues" evidence="1">
    <location>
        <begin position="125"/>
        <end position="136"/>
    </location>
</feature>
<evidence type="ECO:0000256" key="1">
    <source>
        <dbReference type="SAM" id="MobiDB-lite"/>
    </source>
</evidence>
<feature type="compositionally biased region" description="Polar residues" evidence="1">
    <location>
        <begin position="1204"/>
        <end position="1214"/>
    </location>
</feature>
<evidence type="ECO:0000313" key="3">
    <source>
        <dbReference type="Proteomes" id="UP001310594"/>
    </source>
</evidence>
<reference evidence="2" key="1">
    <citation type="submission" date="2023-08" db="EMBL/GenBank/DDBJ databases">
        <title>Black Yeasts Isolated from many extreme environments.</title>
        <authorList>
            <person name="Coleine C."/>
            <person name="Stajich J.E."/>
            <person name="Selbmann L."/>
        </authorList>
    </citation>
    <scope>NUCLEOTIDE SEQUENCE</scope>
    <source>
        <strain evidence="2">CCFEE 5810</strain>
    </source>
</reference>
<feature type="region of interest" description="Disordered" evidence="1">
    <location>
        <begin position="1386"/>
        <end position="1409"/>
    </location>
</feature>
<feature type="region of interest" description="Disordered" evidence="1">
    <location>
        <begin position="524"/>
        <end position="813"/>
    </location>
</feature>
<feature type="compositionally biased region" description="Polar residues" evidence="1">
    <location>
        <begin position="1983"/>
        <end position="1993"/>
    </location>
</feature>
<feature type="compositionally biased region" description="Polar residues" evidence="1">
    <location>
        <begin position="181"/>
        <end position="191"/>
    </location>
</feature>
<sequence length="2099" mass="225951">MFAKVRNRHERSGSSSTVAPAPAQTIPLPPRNVGAPLVSPLQMTFDFELDPPNTLSVDSFRPSSDSVIRPQTSDGLEIYTPRSTIGLQPPSLPPIPRIASRQESIASSISQPSEAGLGARHESDNVSALSAGSRKSTGIRLMPSRSFEHPALPPLRDAEPVELLPTSGPMGPGMGLEERTSTSTDGTTPRMQASIFPSRVDSQKPVLPVINSGPAMTREFIDSRDKPYSHPSARQSSISSPAARPNPVQSSQSMPFMSIVDSSIAPSPHSPTSNAFFNQAKSPSMSMPLMQSPNTLSAPASSPMASLQSPNSYSTFYSQSPASPHVPTPSSATSMYGLRAPKISGARLSPNSSVEDLRLLQRSSTNGTTMSKTYTLSDAPMDDLPLPAPVRNGKANARNSAPKAHSPSAHSPLATIGTPYQETSPSFPLPQHVSVRPKTSGGMSKVAGVDVPTHHTTGQRPESASGTTKPEKRKTRLLNPMALLSRRKSAQESEDIIAERSAAAAAYARQRSVAAAAGVKQMPADFDPRIKGNKVHDFSAPRPPRRNMSYNDADQYSPPLPSENGAPSVPFLQYDPYFEQQPPGGHSKQPSDSSSVRRSVHSPMFREMLGEDPDATKRISSLNAERLENKEFLQRVSHHSSNSAFSQDSNTLPPFARRSQVLDTSNHQDPLRSSDPSNGRERDSKGSSNSEVSPITQRNSAQQAEMRHSPNYSLSPVSPNTPDKTFRPISAVSDLPPPRITTQSAPSSPEKRGRTTSEATTRPFSVVVGPAADIVAEGPPLPTQRDRSPYRNSADAPEAMMVTIPDRKSSRTMDTLDLPIPLPGRTSDLPTPELTPEIGTASSMRFAPHLANVQAPKLVEKRASAVGHARRTSAVAKHRVSNASRFSFQFNESTEEEQALEEKHRKIKGESAEFQGVGRAEEEEEDDFDESAMDDMDELEVQEQQRGSLLAEPPTEKVMSVQNARQQLRADDSDDGSVYDEEEDEVPNMTDERRLRHLTWAEHPAMRAHSALASHSRNASQATTNQHDDLIDQYMREGTSTGHRRADSSASALTLDTNLHNAGDSAFVQDAFSDRASVLNGVGGARPRSGFYMQPTAAGYSPNASPQTERPPLPHRESGNSERNRAASGMSFGSANERNRVASGMSSNSAASQPAHVRQGAPDVSQRGTSSSAGRLSEARTDSSGLGLSGFSDFNFSEGPDITLNGSRPTSYETLDQPRINRRIRDSETLPQGSAGWAEMQKRGSSGTPLSNGRASSYFSSPDSNPQSAAYRASIPKALQPSKAPIHNDHRYADSDSDEDIQDDMYFDDGGFEQDIRDTSNGRYSLDEDEFDNPNYLGGANRHNAARTSAVPFASLGGDGPYPSFAMGSNPVKARVRESQMLLQDLPLGGPVDPKLIPQRNPSEDAKRLGLSNKVPPLPPQVASPEALSQMQVKMQAYHASLADALNKAAAEGRFARQPSISTARTLSVASGLDDDLSRDDRSHYSREENGADSLAVPNGGSGLDRSISDGTTGSKMNQSLTYSPPKMSFDFGFGDVLTNDSITDDYEADDDVIAAANAEALASDDDGFYGQEFGFYANARPNSGEMSAINGGYFGEDGDDGLMRKKSWKDPSMTPISERTEFSTRNSIILGHGAMFGPPSAGLYGPASPALARLPISPLAEHAGDITTFDQLRKLRGNAFAAASSVSLHSDHGKGAAHGSPTVAPRSASAAQGYFGALGGSPIALNYSPASSGSNSNSAIQNNVPGHMDSPQRHGYHDSPQSANPGAFRFNGDNELTPRKPQVVNEPTTARKVPPAMQTHSRKGSDSVTYVREQDPNGGPSPRWVLERRRTSEQGQLELLGRQIKLNWSKEQMIDAQRRIENHAHSLQLILLVVNIKVTHIGPSVANQVLIDKLDKLEIALAREQQVDRAIPTRHSGAGPSLVGCAEQILSSGATLYKASVAAGSVQGGSYAARRNVRVAEWAETLSALQLYKETLAASDIPSETPTTFSGESRSHTEATSCEDDTSGEVHVTEEDFEDDDLDNVFARDMAAAALHEGSQAFDLQQWADAEILLKDSLTDLNRLKGTKRSKEDLFGLRYKLSVCVFHTSDVVIAQEAL</sequence>
<feature type="compositionally biased region" description="Polar residues" evidence="1">
    <location>
        <begin position="104"/>
        <end position="113"/>
    </location>
</feature>
<feature type="compositionally biased region" description="Acidic residues" evidence="1">
    <location>
        <begin position="972"/>
        <end position="986"/>
    </location>
</feature>
<feature type="region of interest" description="Disordered" evidence="1">
    <location>
        <begin position="104"/>
        <end position="477"/>
    </location>
</feature>
<name>A0AAN7WHQ8_9PEZI</name>
<feature type="region of interest" description="Disordered" evidence="1">
    <location>
        <begin position="1"/>
        <end position="32"/>
    </location>
</feature>
<feature type="compositionally biased region" description="Basic and acidic residues" evidence="1">
    <location>
        <begin position="1479"/>
        <end position="1490"/>
    </location>
</feature>
<dbReference type="Proteomes" id="UP001310594">
    <property type="component" value="Unassembled WGS sequence"/>
</dbReference>
<feature type="compositionally biased region" description="Polar residues" evidence="1">
    <location>
        <begin position="686"/>
        <end position="703"/>
    </location>
</feature>
<feature type="compositionally biased region" description="Basic and acidic residues" evidence="1">
    <location>
        <begin position="1112"/>
        <end position="1125"/>
    </location>
</feature>
<feature type="compositionally biased region" description="Low complexity" evidence="1">
    <location>
        <begin position="282"/>
        <end position="310"/>
    </location>
</feature>
<feature type="compositionally biased region" description="Acidic residues" evidence="1">
    <location>
        <begin position="921"/>
        <end position="941"/>
    </location>
</feature>
<feature type="compositionally biased region" description="Low complexity" evidence="1">
    <location>
        <begin position="400"/>
        <end position="414"/>
    </location>
</feature>
<feature type="compositionally biased region" description="Polar residues" evidence="1">
    <location>
        <begin position="710"/>
        <end position="723"/>
    </location>
</feature>
<evidence type="ECO:0000313" key="2">
    <source>
        <dbReference type="EMBL" id="KAK5706246.1"/>
    </source>
</evidence>
<feature type="compositionally biased region" description="Polar residues" evidence="1">
    <location>
        <begin position="454"/>
        <end position="468"/>
    </location>
</feature>
<feature type="region of interest" description="Disordered" evidence="1">
    <location>
        <begin position="1084"/>
        <end position="1188"/>
    </location>
</feature>
<feature type="compositionally biased region" description="Polar residues" evidence="1">
    <location>
        <begin position="1013"/>
        <end position="1025"/>
    </location>
</feature>
<feature type="compositionally biased region" description="Polar residues" evidence="1">
    <location>
        <begin position="1243"/>
        <end position="1268"/>
    </location>
</feature>
<dbReference type="EMBL" id="JAVRQU010000002">
    <property type="protein sequence ID" value="KAK5706246.1"/>
    <property type="molecule type" value="Genomic_DNA"/>
</dbReference>
<feature type="compositionally biased region" description="Acidic residues" evidence="1">
    <location>
        <begin position="1295"/>
        <end position="1312"/>
    </location>
</feature>
<feature type="compositionally biased region" description="Polar residues" evidence="1">
    <location>
        <begin position="639"/>
        <end position="652"/>
    </location>
</feature>
<protein>
    <submittedName>
        <fullName evidence="2">Uncharacterized protein</fullName>
    </submittedName>
</protein>
<feature type="compositionally biased region" description="Polar residues" evidence="1">
    <location>
        <begin position="247"/>
        <end position="281"/>
    </location>
</feature>
<feature type="compositionally biased region" description="Polar residues" evidence="1">
    <location>
        <begin position="361"/>
        <end position="376"/>
    </location>
</feature>
<feature type="region of interest" description="Disordered" evidence="1">
    <location>
        <begin position="1983"/>
        <end position="2010"/>
    </location>
</feature>
<feature type="region of interest" description="Disordered" evidence="1">
    <location>
        <begin position="1466"/>
        <end position="1522"/>
    </location>
</feature>
<feature type="region of interest" description="Disordered" evidence="1">
    <location>
        <begin position="1730"/>
        <end position="1825"/>
    </location>
</feature>
<feature type="region of interest" description="Disordered" evidence="1">
    <location>
        <begin position="1007"/>
        <end position="1028"/>
    </location>
</feature>
<feature type="compositionally biased region" description="Basic and acidic residues" evidence="1">
    <location>
        <begin position="526"/>
        <end position="539"/>
    </location>
</feature>
<proteinExistence type="predicted"/>
<feature type="compositionally biased region" description="Low complexity" evidence="1">
    <location>
        <begin position="1730"/>
        <end position="1744"/>
    </location>
</feature>
<feature type="region of interest" description="Disordered" evidence="1">
    <location>
        <begin position="1200"/>
        <end position="1314"/>
    </location>
</feature>
<feature type="compositionally biased region" description="Basic and acidic residues" evidence="1">
    <location>
        <begin position="219"/>
        <end position="228"/>
    </location>
</feature>
<gene>
    <name evidence="2" type="ORF">LTR97_001233</name>
</gene>
<feature type="compositionally biased region" description="Polar residues" evidence="1">
    <location>
        <begin position="311"/>
        <end position="334"/>
    </location>
</feature>
<feature type="compositionally biased region" description="Basic and acidic residues" evidence="1">
    <location>
        <begin position="902"/>
        <end position="911"/>
    </location>
</feature>
<organism evidence="2 3">
    <name type="scientific">Elasticomyces elasticus</name>
    <dbReference type="NCBI Taxonomy" id="574655"/>
    <lineage>
        <taxon>Eukaryota</taxon>
        <taxon>Fungi</taxon>
        <taxon>Dikarya</taxon>
        <taxon>Ascomycota</taxon>
        <taxon>Pezizomycotina</taxon>
        <taxon>Dothideomycetes</taxon>
        <taxon>Dothideomycetidae</taxon>
        <taxon>Mycosphaerellales</taxon>
        <taxon>Teratosphaeriaceae</taxon>
        <taxon>Elasticomyces</taxon>
    </lineage>
</organism>